<dbReference type="RefSeq" id="WP_369722921.1">
    <property type="nucleotide sequence ID" value="NZ_CP165734.1"/>
</dbReference>
<proteinExistence type="predicted"/>
<name>A0AB39XKI3_9BRAD</name>
<dbReference type="AlphaFoldDB" id="A0AB39XKI3"/>
<accession>A0AB39XKI3</accession>
<gene>
    <name evidence="1" type="ORF">AB8Z38_02335</name>
</gene>
<sequence>MRTGHCPVRVHPGEPSRHHTRRVGFVRWPSASIVLKRPSKHETLDLGEMRRQITALRSRHSENLRITYLLNRLLIKIAYLSEPESAAHAEQLREAFARMMADIEKRIPKNDRKPSGKANE</sequence>
<dbReference type="EMBL" id="CP165734">
    <property type="protein sequence ID" value="XDV58398.1"/>
    <property type="molecule type" value="Genomic_DNA"/>
</dbReference>
<evidence type="ECO:0000313" key="1">
    <source>
        <dbReference type="EMBL" id="XDV58398.1"/>
    </source>
</evidence>
<organism evidence="1">
    <name type="scientific">Bradyrhizobium sp. LLZ17</name>
    <dbReference type="NCBI Taxonomy" id="3239388"/>
    <lineage>
        <taxon>Bacteria</taxon>
        <taxon>Pseudomonadati</taxon>
        <taxon>Pseudomonadota</taxon>
        <taxon>Alphaproteobacteria</taxon>
        <taxon>Hyphomicrobiales</taxon>
        <taxon>Nitrobacteraceae</taxon>
        <taxon>Bradyrhizobium</taxon>
    </lineage>
</organism>
<reference evidence="1" key="1">
    <citation type="submission" date="2024-08" db="EMBL/GenBank/DDBJ databases">
        <authorList>
            <person name="Chaddad Z."/>
            <person name="Lamrabet M."/>
            <person name="Bouhnik O."/>
            <person name="Alami S."/>
            <person name="Wipf D."/>
            <person name="Courty P.E."/>
            <person name="Missbah El Idrissi M."/>
        </authorList>
    </citation>
    <scope>NUCLEOTIDE SEQUENCE</scope>
    <source>
        <strain evidence="1">LLZ17</strain>
    </source>
</reference>
<protein>
    <submittedName>
        <fullName evidence="1">Uncharacterized protein</fullName>
    </submittedName>
</protein>